<name>A0A382E2X1_9ZZZZ</name>
<protein>
    <submittedName>
        <fullName evidence="1">Uncharacterized protein</fullName>
    </submittedName>
</protein>
<gene>
    <name evidence="1" type="ORF">METZ01_LOCUS197328</name>
</gene>
<accession>A0A382E2X1</accession>
<organism evidence="1">
    <name type="scientific">marine metagenome</name>
    <dbReference type="NCBI Taxonomy" id="408172"/>
    <lineage>
        <taxon>unclassified sequences</taxon>
        <taxon>metagenomes</taxon>
        <taxon>ecological metagenomes</taxon>
    </lineage>
</organism>
<dbReference type="EMBL" id="UINC01042184">
    <property type="protein sequence ID" value="SVB44474.1"/>
    <property type="molecule type" value="Genomic_DNA"/>
</dbReference>
<proteinExistence type="predicted"/>
<sequence>KQKTRRGALVSYEVTTKVSPLFILRGDYSNSQHY</sequence>
<reference evidence="1" key="1">
    <citation type="submission" date="2018-05" db="EMBL/GenBank/DDBJ databases">
        <authorList>
            <person name="Lanie J.A."/>
            <person name="Ng W.-L."/>
            <person name="Kazmierczak K.M."/>
            <person name="Andrzejewski T.M."/>
            <person name="Davidsen T.M."/>
            <person name="Wayne K.J."/>
            <person name="Tettelin H."/>
            <person name="Glass J.I."/>
            <person name="Rusch D."/>
            <person name="Podicherti R."/>
            <person name="Tsui H.-C.T."/>
            <person name="Winkler M.E."/>
        </authorList>
    </citation>
    <scope>NUCLEOTIDE SEQUENCE</scope>
</reference>
<evidence type="ECO:0000313" key="1">
    <source>
        <dbReference type="EMBL" id="SVB44474.1"/>
    </source>
</evidence>
<dbReference type="AlphaFoldDB" id="A0A382E2X1"/>
<feature type="non-terminal residue" evidence="1">
    <location>
        <position position="1"/>
    </location>
</feature>